<gene>
    <name evidence="1" type="ordered locus">CT1522</name>
</gene>
<evidence type="ECO:0000313" key="2">
    <source>
        <dbReference type="Proteomes" id="UP000001007"/>
    </source>
</evidence>
<organism evidence="1 2">
    <name type="scientific">Chlorobaculum tepidum (strain ATCC 49652 / DSM 12025 / NBRC 103806 / TLS)</name>
    <name type="common">Chlorobium tepidum</name>
    <dbReference type="NCBI Taxonomy" id="194439"/>
    <lineage>
        <taxon>Bacteria</taxon>
        <taxon>Pseudomonadati</taxon>
        <taxon>Chlorobiota</taxon>
        <taxon>Chlorobiia</taxon>
        <taxon>Chlorobiales</taxon>
        <taxon>Chlorobiaceae</taxon>
        <taxon>Chlorobaculum</taxon>
    </lineage>
</organism>
<dbReference type="InterPro" id="IPR013406">
    <property type="entry name" value="CHP02574_addiction_mod"/>
</dbReference>
<dbReference type="AlphaFoldDB" id="Q8KCA2"/>
<name>Q8KCA2_CHLTE</name>
<dbReference type="Pfam" id="PF09720">
    <property type="entry name" value="Unstab_antitox"/>
    <property type="match status" value="1"/>
</dbReference>
<sequence>MKTIMEQALLDQALAMSPNERVEFAQLILASIEHEDEKIRQKWITEVKDRMAALKSGKAKLIDFDSLYHED</sequence>
<proteinExistence type="predicted"/>
<dbReference type="Proteomes" id="UP000001007">
    <property type="component" value="Chromosome"/>
</dbReference>
<accession>Q8KCA2</accession>
<dbReference type="HOGENOM" id="CLU_2881909_0_0_10"/>
<dbReference type="KEGG" id="cte:CT1522"/>
<dbReference type="EnsemblBacteria" id="AAM72749">
    <property type="protein sequence ID" value="AAM72749"/>
    <property type="gene ID" value="CT1522"/>
</dbReference>
<reference evidence="1 2" key="1">
    <citation type="journal article" date="2002" name="Proc. Natl. Acad. Sci. U.S.A.">
        <title>The complete genome sequence of Chlorobium tepidum TLS, a photosynthetic, anaerobic, green-sulfur bacterium.</title>
        <authorList>
            <person name="Eisen J.A."/>
            <person name="Nelson K.E."/>
            <person name="Paulsen I.T."/>
            <person name="Heidelberg J.F."/>
            <person name="Wu M."/>
            <person name="Dodson R.J."/>
            <person name="Deboy R."/>
            <person name="Gwinn M.L."/>
            <person name="Nelson W.C."/>
            <person name="Haft D.H."/>
            <person name="Hickey E.K."/>
            <person name="Peterson J.D."/>
            <person name="Durkin A.S."/>
            <person name="Kolonay J.L."/>
            <person name="Yang F."/>
            <person name="Holt I."/>
            <person name="Umayam L.A."/>
            <person name="Mason T."/>
            <person name="Brenner M."/>
            <person name="Shea T.P."/>
            <person name="Parksey D."/>
            <person name="Nierman W.C."/>
            <person name="Feldblyum T.V."/>
            <person name="Hansen C.L."/>
            <person name="Craven M.B."/>
            <person name="Radune D."/>
            <person name="Vamathevan J."/>
            <person name="Khouri H."/>
            <person name="White O."/>
            <person name="Gruber T.M."/>
            <person name="Ketchum K.A."/>
            <person name="Venter J.C."/>
            <person name="Tettelin H."/>
            <person name="Bryant D.A."/>
            <person name="Fraser C.M."/>
        </authorList>
    </citation>
    <scope>NUCLEOTIDE SEQUENCE [LARGE SCALE GENOMIC DNA]</scope>
    <source>
        <strain evidence="2">ATCC 49652 / DSM 12025 / NBRC 103806 / TLS</strain>
    </source>
</reference>
<dbReference type="OrthoDB" id="598370at2"/>
<keyword evidence="2" id="KW-1185">Reference proteome</keyword>
<dbReference type="EMBL" id="AE006470">
    <property type="protein sequence ID" value="AAM72749.1"/>
    <property type="molecule type" value="Genomic_DNA"/>
</dbReference>
<evidence type="ECO:0000313" key="1">
    <source>
        <dbReference type="EMBL" id="AAM72749.1"/>
    </source>
</evidence>
<dbReference type="eggNOG" id="ENOG50332X0">
    <property type="taxonomic scope" value="Bacteria"/>
</dbReference>
<dbReference type="STRING" id="194439.CT1522"/>
<protein>
    <submittedName>
        <fullName evidence="1">Uncharacterized protein</fullName>
    </submittedName>
</protein>